<dbReference type="RefSeq" id="WP_074827749.1">
    <property type="nucleotide sequence ID" value="NZ_LT629693.1"/>
</dbReference>
<evidence type="ECO:0000313" key="2">
    <source>
        <dbReference type="EMBL" id="SDH64607.1"/>
    </source>
</evidence>
<dbReference type="EMBL" id="LT629693">
    <property type="protein sequence ID" value="SDH64607.1"/>
    <property type="molecule type" value="Genomic_DNA"/>
</dbReference>
<evidence type="ECO:0000313" key="3">
    <source>
        <dbReference type="Proteomes" id="UP000198803"/>
    </source>
</evidence>
<sequence>MIHQFVNVTGRIVATERGEMAIPQCIADAEADCGTSAVLPSMPSGENVVLLRKSAVSSSATLVLRDSPSSENQTDDSLSSVTFKQAGKEPARELTIEYLDGNGLGLSCDIERPRAALF</sequence>
<evidence type="ECO:0000256" key="1">
    <source>
        <dbReference type="SAM" id="MobiDB-lite"/>
    </source>
</evidence>
<dbReference type="Proteomes" id="UP000198803">
    <property type="component" value="Chromosome I"/>
</dbReference>
<protein>
    <submittedName>
        <fullName evidence="2">Uncharacterized protein</fullName>
    </submittedName>
</protein>
<accession>A0ABY0P834</accession>
<keyword evidence="3" id="KW-1185">Reference proteome</keyword>
<organism evidence="2 3">
    <name type="scientific">Bradyrhizobium ottawaense</name>
    <dbReference type="NCBI Taxonomy" id="931866"/>
    <lineage>
        <taxon>Bacteria</taxon>
        <taxon>Pseudomonadati</taxon>
        <taxon>Pseudomonadota</taxon>
        <taxon>Alphaproteobacteria</taxon>
        <taxon>Hyphomicrobiales</taxon>
        <taxon>Nitrobacteraceae</taxon>
        <taxon>Bradyrhizobium</taxon>
    </lineage>
</organism>
<reference evidence="2 3" key="1">
    <citation type="submission" date="2016-10" db="EMBL/GenBank/DDBJ databases">
        <authorList>
            <person name="Varghese N."/>
            <person name="Submissions S."/>
        </authorList>
    </citation>
    <scope>NUCLEOTIDE SEQUENCE [LARGE SCALE GENOMIC DNA]</scope>
    <source>
        <strain evidence="2 3">GAS524</strain>
    </source>
</reference>
<feature type="region of interest" description="Disordered" evidence="1">
    <location>
        <begin position="62"/>
        <end position="84"/>
    </location>
</feature>
<name>A0ABY0P834_9BRAD</name>
<feature type="compositionally biased region" description="Polar residues" evidence="1">
    <location>
        <begin position="62"/>
        <end position="83"/>
    </location>
</feature>
<proteinExistence type="predicted"/>
<gene>
    <name evidence="2" type="ORF">SAMN05444163_0626</name>
</gene>